<reference evidence="2" key="1">
    <citation type="submission" date="2016-06" db="UniProtKB">
        <authorList>
            <consortium name="WormBaseParasite"/>
        </authorList>
    </citation>
    <scope>IDENTIFICATION</scope>
</reference>
<dbReference type="PANTHER" id="PTHR21459">
    <property type="entry name" value="PROTEIN CBG08968"/>
    <property type="match status" value="1"/>
</dbReference>
<protein>
    <submittedName>
        <fullName evidence="2">DUF1336 domain-containing protein</fullName>
    </submittedName>
</protein>
<accession>A0A183U8R4</accession>
<organism evidence="1 2">
    <name type="scientific">Toxocara canis</name>
    <name type="common">Canine roundworm</name>
    <dbReference type="NCBI Taxonomy" id="6265"/>
    <lineage>
        <taxon>Eukaryota</taxon>
        <taxon>Metazoa</taxon>
        <taxon>Ecdysozoa</taxon>
        <taxon>Nematoda</taxon>
        <taxon>Chromadorea</taxon>
        <taxon>Rhabditida</taxon>
        <taxon>Spirurina</taxon>
        <taxon>Ascaridomorpha</taxon>
        <taxon>Ascaridoidea</taxon>
        <taxon>Toxocaridae</taxon>
        <taxon>Toxocara</taxon>
    </lineage>
</organism>
<evidence type="ECO:0000313" key="1">
    <source>
        <dbReference type="Proteomes" id="UP000050794"/>
    </source>
</evidence>
<name>A0A183U8R4_TOXCA</name>
<sequence>LLPLLLFKMIAINMDELADKLAAKLLPQLTSALSDKLLAAVQPVVDRLDKLISIMSEVQPPATQSWVEPQIYSVMTKMIHMDRNELDEKNKRATEKDTKEEDEKLLREAITLSESYANGHITTKRHPDYRAGPKGYRPLKVMFESQIHRDIFLRNRFSKMQSLPHSYVGRDYTVDELKYDRISRRRAGQENQKLGVIRFVVRDLQIIQLKSDRPLSRPFPTRSISPDS</sequence>
<dbReference type="WBParaSite" id="TCNE_0000488401-mRNA-1">
    <property type="protein sequence ID" value="TCNE_0000488401-mRNA-1"/>
    <property type="gene ID" value="TCNE_0000488401"/>
</dbReference>
<proteinExistence type="predicted"/>
<keyword evidence="1" id="KW-1185">Reference proteome</keyword>
<dbReference type="Proteomes" id="UP000050794">
    <property type="component" value="Unassembled WGS sequence"/>
</dbReference>
<dbReference type="PANTHER" id="PTHR21459:SF2">
    <property type="entry name" value="PROTEIN CBG08968"/>
    <property type="match status" value="1"/>
</dbReference>
<evidence type="ECO:0000313" key="2">
    <source>
        <dbReference type="WBParaSite" id="TCNE_0000488401-mRNA-1"/>
    </source>
</evidence>
<dbReference type="AlphaFoldDB" id="A0A183U8R4"/>